<comment type="caution">
    <text evidence="3">The sequence shown here is derived from an EMBL/GenBank/DDBJ whole genome shotgun (WGS) entry which is preliminary data.</text>
</comment>
<keyword evidence="1" id="KW-0862">Zinc</keyword>
<dbReference type="InterPro" id="IPR007527">
    <property type="entry name" value="Znf_SWIM"/>
</dbReference>
<feature type="domain" description="SWIM-type" evidence="2">
    <location>
        <begin position="35"/>
        <end position="67"/>
    </location>
</feature>
<keyword evidence="4" id="KW-1185">Reference proteome</keyword>
<accession>A0A9D3USD9</accession>
<dbReference type="GO" id="GO:0008270">
    <property type="term" value="F:zinc ion binding"/>
    <property type="evidence" value="ECO:0007669"/>
    <property type="project" value="UniProtKB-KW"/>
</dbReference>
<protein>
    <recommendedName>
        <fullName evidence="2">SWIM-type domain-containing protein</fullName>
    </recommendedName>
</protein>
<evidence type="ECO:0000313" key="4">
    <source>
        <dbReference type="Proteomes" id="UP000828251"/>
    </source>
</evidence>
<dbReference type="PROSITE" id="PS50966">
    <property type="entry name" value="ZF_SWIM"/>
    <property type="match status" value="1"/>
</dbReference>
<evidence type="ECO:0000256" key="1">
    <source>
        <dbReference type="PROSITE-ProRule" id="PRU00325"/>
    </source>
</evidence>
<organism evidence="3 4">
    <name type="scientific">Gossypium stocksii</name>
    <dbReference type="NCBI Taxonomy" id="47602"/>
    <lineage>
        <taxon>Eukaryota</taxon>
        <taxon>Viridiplantae</taxon>
        <taxon>Streptophyta</taxon>
        <taxon>Embryophyta</taxon>
        <taxon>Tracheophyta</taxon>
        <taxon>Spermatophyta</taxon>
        <taxon>Magnoliopsida</taxon>
        <taxon>eudicotyledons</taxon>
        <taxon>Gunneridae</taxon>
        <taxon>Pentapetalae</taxon>
        <taxon>rosids</taxon>
        <taxon>malvids</taxon>
        <taxon>Malvales</taxon>
        <taxon>Malvaceae</taxon>
        <taxon>Malvoideae</taxon>
        <taxon>Gossypium</taxon>
    </lineage>
</organism>
<evidence type="ECO:0000313" key="3">
    <source>
        <dbReference type="EMBL" id="KAH1055549.1"/>
    </source>
</evidence>
<dbReference type="OrthoDB" id="987765at2759"/>
<evidence type="ECO:0000259" key="2">
    <source>
        <dbReference type="PROSITE" id="PS50966"/>
    </source>
</evidence>
<gene>
    <name evidence="3" type="ORF">J1N35_033614</name>
</gene>
<dbReference type="Proteomes" id="UP000828251">
    <property type="component" value="Unassembled WGS sequence"/>
</dbReference>
<keyword evidence="1" id="KW-0863">Zinc-finger</keyword>
<name>A0A9D3USD9_9ROSI</name>
<sequence length="140" mass="15461">MKAKCKEAMYGVGMYCKKLTRRKRRLNEGIIGGQYRVHLRNRTCDYGSFDALRYPCAHLLAGVMVAPARIVVPPAGDLVVGVGRITHLDRIMNAEVFASPMAEVFESHKAMGIGKKKSSLTVPRAIPHTTAAYRLTVDSE</sequence>
<dbReference type="AlphaFoldDB" id="A0A9D3USD9"/>
<reference evidence="3 4" key="1">
    <citation type="journal article" date="2021" name="Plant Biotechnol. J.">
        <title>Multi-omics assisted identification of the key and species-specific regulatory components of drought-tolerant mechanisms in Gossypium stocksii.</title>
        <authorList>
            <person name="Yu D."/>
            <person name="Ke L."/>
            <person name="Zhang D."/>
            <person name="Wu Y."/>
            <person name="Sun Y."/>
            <person name="Mei J."/>
            <person name="Sun J."/>
            <person name="Sun Y."/>
        </authorList>
    </citation>
    <scope>NUCLEOTIDE SEQUENCE [LARGE SCALE GENOMIC DNA]</scope>
    <source>
        <strain evidence="4">cv. E1</strain>
        <tissue evidence="3">Leaf</tissue>
    </source>
</reference>
<dbReference type="EMBL" id="JAIQCV010000010">
    <property type="protein sequence ID" value="KAH1055549.1"/>
    <property type="molecule type" value="Genomic_DNA"/>
</dbReference>
<keyword evidence="1" id="KW-0479">Metal-binding</keyword>
<proteinExistence type="predicted"/>